<sequence>VKKETHPDYQEIKVTCSCGNTFDTKSTLLSDLSIEVCSACHPFYTGQQKIVDTAGRVDKFRKRFGIQS</sequence>
<dbReference type="InterPro" id="IPR027491">
    <property type="entry name" value="Ribosomal_bL31_A"/>
</dbReference>
<comment type="similarity">
    <text evidence="1">Belongs to the bacterial ribosomal protein bL31 family. Type A subfamily.</text>
</comment>
<protein>
    <recommendedName>
        <fullName evidence="6">Large ribosomal subunit protein bL31</fullName>
    </recommendedName>
</protein>
<evidence type="ECO:0000313" key="7">
    <source>
        <dbReference type="EMBL" id="SUZ51323.1"/>
    </source>
</evidence>
<dbReference type="PRINTS" id="PR01249">
    <property type="entry name" value="RIBOSOMALL31"/>
</dbReference>
<keyword evidence="2" id="KW-0699">rRNA-binding</keyword>
<dbReference type="GO" id="GO:0006412">
    <property type="term" value="P:translation"/>
    <property type="evidence" value="ECO:0007669"/>
    <property type="project" value="InterPro"/>
</dbReference>
<evidence type="ECO:0000256" key="2">
    <source>
        <dbReference type="ARBA" id="ARBA00022730"/>
    </source>
</evidence>
<dbReference type="InterPro" id="IPR042105">
    <property type="entry name" value="Ribosomal_bL31_sf"/>
</dbReference>
<dbReference type="HAMAP" id="MF_00501">
    <property type="entry name" value="Ribosomal_bL31_1"/>
    <property type="match status" value="1"/>
</dbReference>
<dbReference type="PANTHER" id="PTHR33280:SF6">
    <property type="entry name" value="LARGE RIBOSOMAL SUBUNIT PROTEIN BL31A"/>
    <property type="match status" value="1"/>
</dbReference>
<name>A0A381NCN1_9ZZZZ</name>
<accession>A0A381NCN1</accession>
<dbReference type="InterPro" id="IPR034704">
    <property type="entry name" value="Ribosomal_bL28/bL31-like_sf"/>
</dbReference>
<evidence type="ECO:0000256" key="4">
    <source>
        <dbReference type="ARBA" id="ARBA00022980"/>
    </source>
</evidence>
<evidence type="ECO:0000256" key="5">
    <source>
        <dbReference type="ARBA" id="ARBA00023274"/>
    </source>
</evidence>
<keyword evidence="4" id="KW-0689">Ribosomal protein</keyword>
<dbReference type="SUPFAM" id="SSF143800">
    <property type="entry name" value="L28p-like"/>
    <property type="match status" value="1"/>
</dbReference>
<keyword evidence="5" id="KW-0687">Ribonucleoprotein</keyword>
<dbReference type="GO" id="GO:0005840">
    <property type="term" value="C:ribosome"/>
    <property type="evidence" value="ECO:0007669"/>
    <property type="project" value="UniProtKB-KW"/>
</dbReference>
<feature type="non-terminal residue" evidence="7">
    <location>
        <position position="1"/>
    </location>
</feature>
<dbReference type="GO" id="GO:0003735">
    <property type="term" value="F:structural constituent of ribosome"/>
    <property type="evidence" value="ECO:0007669"/>
    <property type="project" value="InterPro"/>
</dbReference>
<organism evidence="7">
    <name type="scientific">marine metagenome</name>
    <dbReference type="NCBI Taxonomy" id="408172"/>
    <lineage>
        <taxon>unclassified sequences</taxon>
        <taxon>metagenomes</taxon>
        <taxon>ecological metagenomes</taxon>
    </lineage>
</organism>
<reference evidence="7" key="1">
    <citation type="submission" date="2018-05" db="EMBL/GenBank/DDBJ databases">
        <authorList>
            <person name="Lanie J.A."/>
            <person name="Ng W.-L."/>
            <person name="Kazmierczak K.M."/>
            <person name="Andrzejewski T.M."/>
            <person name="Davidsen T.M."/>
            <person name="Wayne K.J."/>
            <person name="Tettelin H."/>
            <person name="Glass J.I."/>
            <person name="Rusch D."/>
            <person name="Podicherti R."/>
            <person name="Tsui H.-C.T."/>
            <person name="Winkler M.E."/>
        </authorList>
    </citation>
    <scope>NUCLEOTIDE SEQUENCE</scope>
</reference>
<dbReference type="PROSITE" id="PS01143">
    <property type="entry name" value="RIBOSOMAL_L31"/>
    <property type="match status" value="1"/>
</dbReference>
<gene>
    <name evidence="7" type="ORF">METZ01_LOCUS4177</name>
</gene>
<dbReference type="NCBIfam" id="TIGR00105">
    <property type="entry name" value="L31"/>
    <property type="match status" value="1"/>
</dbReference>
<keyword evidence="3" id="KW-0694">RNA-binding</keyword>
<proteinExistence type="inferred from homology"/>
<dbReference type="GO" id="GO:1990904">
    <property type="term" value="C:ribonucleoprotein complex"/>
    <property type="evidence" value="ECO:0007669"/>
    <property type="project" value="UniProtKB-KW"/>
</dbReference>
<evidence type="ECO:0000256" key="1">
    <source>
        <dbReference type="ARBA" id="ARBA00009296"/>
    </source>
</evidence>
<dbReference type="PANTHER" id="PTHR33280">
    <property type="entry name" value="50S RIBOSOMAL PROTEIN L31, CHLOROPLASTIC"/>
    <property type="match status" value="1"/>
</dbReference>
<dbReference type="Pfam" id="PF01197">
    <property type="entry name" value="Ribosomal_L31"/>
    <property type="match status" value="1"/>
</dbReference>
<dbReference type="AlphaFoldDB" id="A0A381NCN1"/>
<evidence type="ECO:0000256" key="6">
    <source>
        <dbReference type="ARBA" id="ARBA00035687"/>
    </source>
</evidence>
<dbReference type="NCBIfam" id="NF000612">
    <property type="entry name" value="PRK00019.1"/>
    <property type="match status" value="1"/>
</dbReference>
<dbReference type="Gene3D" id="4.10.830.30">
    <property type="entry name" value="Ribosomal protein L31"/>
    <property type="match status" value="1"/>
</dbReference>
<dbReference type="InterPro" id="IPR002150">
    <property type="entry name" value="Ribosomal_bL31"/>
</dbReference>
<dbReference type="EMBL" id="UINC01000218">
    <property type="protein sequence ID" value="SUZ51323.1"/>
    <property type="molecule type" value="Genomic_DNA"/>
</dbReference>
<dbReference type="GO" id="GO:0019843">
    <property type="term" value="F:rRNA binding"/>
    <property type="evidence" value="ECO:0007669"/>
    <property type="project" value="UniProtKB-KW"/>
</dbReference>
<evidence type="ECO:0000256" key="3">
    <source>
        <dbReference type="ARBA" id="ARBA00022884"/>
    </source>
</evidence>